<dbReference type="InterPro" id="IPR016035">
    <property type="entry name" value="Acyl_Trfase/lysoPLipase"/>
</dbReference>
<dbReference type="InterPro" id="IPR024925">
    <property type="entry name" value="Malonyl_CoA-ACP_transAc"/>
</dbReference>
<reference evidence="6 7" key="1">
    <citation type="journal article" date="2021" name="Sci. Rep.">
        <title>The distribution of antibiotic resistance genes in chicken gut microbiota commensals.</title>
        <authorList>
            <person name="Juricova H."/>
            <person name="Matiasovicova J."/>
            <person name="Kubasova T."/>
            <person name="Cejkova D."/>
            <person name="Rychlik I."/>
        </authorList>
    </citation>
    <scope>NUCLEOTIDE SEQUENCE [LARGE SCALE GENOMIC DNA]</scope>
    <source>
        <strain evidence="6 7">An564</strain>
    </source>
</reference>
<dbReference type="SUPFAM" id="SSF52151">
    <property type="entry name" value="FabD/lysophospholipase-like"/>
    <property type="match status" value="1"/>
</dbReference>
<dbReference type="PANTHER" id="PTHR42681:SF1">
    <property type="entry name" value="MALONYL-COA-ACYL CARRIER PROTEIN TRANSACYLASE, MITOCHONDRIAL"/>
    <property type="match status" value="1"/>
</dbReference>
<keyword evidence="7" id="KW-1185">Reference proteome</keyword>
<evidence type="ECO:0000313" key="6">
    <source>
        <dbReference type="EMBL" id="MBM6923499.1"/>
    </source>
</evidence>
<dbReference type="InterPro" id="IPR050858">
    <property type="entry name" value="Mal-CoA-ACP_Trans/PKS_FabD"/>
</dbReference>
<dbReference type="InterPro" id="IPR001227">
    <property type="entry name" value="Ac_transferase_dom_sf"/>
</dbReference>
<proteinExistence type="inferred from homology"/>
<comment type="catalytic activity">
    <reaction evidence="3 4">
        <text>holo-[ACP] + malonyl-CoA = malonyl-[ACP] + CoA</text>
        <dbReference type="Rhea" id="RHEA:41792"/>
        <dbReference type="Rhea" id="RHEA-COMP:9623"/>
        <dbReference type="Rhea" id="RHEA-COMP:9685"/>
        <dbReference type="ChEBI" id="CHEBI:57287"/>
        <dbReference type="ChEBI" id="CHEBI:57384"/>
        <dbReference type="ChEBI" id="CHEBI:64479"/>
        <dbReference type="ChEBI" id="CHEBI:78449"/>
        <dbReference type="EC" id="2.3.1.39"/>
    </reaction>
</comment>
<dbReference type="InterPro" id="IPR004410">
    <property type="entry name" value="Malonyl_CoA-ACP_transAc_FabD"/>
</dbReference>
<dbReference type="EMBL" id="JACSNR010000006">
    <property type="protein sequence ID" value="MBM6923499.1"/>
    <property type="molecule type" value="Genomic_DNA"/>
</dbReference>
<dbReference type="RefSeq" id="WP_204720937.1">
    <property type="nucleotide sequence ID" value="NZ_JACSNR010000006.1"/>
</dbReference>
<gene>
    <name evidence="6" type="primary">fabD</name>
    <name evidence="6" type="ORF">H9X81_07330</name>
</gene>
<evidence type="ECO:0000313" key="7">
    <source>
        <dbReference type="Proteomes" id="UP000724149"/>
    </source>
</evidence>
<dbReference type="Pfam" id="PF00698">
    <property type="entry name" value="Acyl_transf_1"/>
    <property type="match status" value="1"/>
</dbReference>
<dbReference type="InterPro" id="IPR014043">
    <property type="entry name" value="Acyl_transferase_dom"/>
</dbReference>
<keyword evidence="2 4" id="KW-0012">Acyltransferase</keyword>
<dbReference type="PANTHER" id="PTHR42681">
    <property type="entry name" value="MALONYL-COA-ACYL CARRIER PROTEIN TRANSACYLASE, MITOCHONDRIAL"/>
    <property type="match status" value="1"/>
</dbReference>
<dbReference type="Proteomes" id="UP000724149">
    <property type="component" value="Unassembled WGS sequence"/>
</dbReference>
<keyword evidence="1 4" id="KW-0808">Transferase</keyword>
<dbReference type="SUPFAM" id="SSF55048">
    <property type="entry name" value="Probable ACP-binding domain of malonyl-CoA ACP transacylase"/>
    <property type="match status" value="1"/>
</dbReference>
<dbReference type="Gene3D" id="3.40.366.10">
    <property type="entry name" value="Malonyl-Coenzyme A Acyl Carrier Protein, domain 2"/>
    <property type="match status" value="1"/>
</dbReference>
<evidence type="ECO:0000256" key="1">
    <source>
        <dbReference type="ARBA" id="ARBA00022679"/>
    </source>
</evidence>
<dbReference type="EC" id="2.3.1.39" evidence="4"/>
<sequence length="313" mass="33802">MKLAFVYAGQGSQFAGMGKDLYENYPAARAVFDQFPADFDLRTTCFEDPEGLLNQTRYTQPCMLAVAMAITDILAENGITPEMTAGLSLGEYSALYCAGVLDRQTAAELITFRGQAMQKASEGVESGMTAILGLDRELVQKACDQAQAEGSVCPANFNCPGQIVIGGERRAVDAAAQNALLLGARKAVPLTVSGPFHTFFMQPAGDALRERFKSVSFGEMKIPVVFNCLGREKTAEESIPELLERQVQSPVYFWDSIEYMRAQGVDTIVEIGPGKVLSGFIKKIDKSIKTYAVQDCDSLAAAISALKGAMQNV</sequence>
<accession>A0ABS2GQ32</accession>
<evidence type="ECO:0000256" key="3">
    <source>
        <dbReference type="ARBA" id="ARBA00048462"/>
    </source>
</evidence>
<evidence type="ECO:0000256" key="2">
    <source>
        <dbReference type="ARBA" id="ARBA00023315"/>
    </source>
</evidence>
<dbReference type="SMART" id="SM00827">
    <property type="entry name" value="PKS_AT"/>
    <property type="match status" value="1"/>
</dbReference>
<dbReference type="Gene3D" id="3.30.70.250">
    <property type="entry name" value="Malonyl-CoA ACP transacylase, ACP-binding"/>
    <property type="match status" value="1"/>
</dbReference>
<dbReference type="PIRSF" id="PIRSF000446">
    <property type="entry name" value="Mct"/>
    <property type="match status" value="1"/>
</dbReference>
<dbReference type="GO" id="GO:0004314">
    <property type="term" value="F:[acyl-carrier-protein] S-malonyltransferase activity"/>
    <property type="evidence" value="ECO:0007669"/>
    <property type="project" value="UniProtKB-EC"/>
</dbReference>
<comment type="similarity">
    <text evidence="4">Belongs to the fabD family.</text>
</comment>
<protein>
    <recommendedName>
        <fullName evidence="4">Malonyl CoA-acyl carrier protein transacylase</fullName>
        <ecNumber evidence="4">2.3.1.39</ecNumber>
    </recommendedName>
</protein>
<feature type="domain" description="Malonyl-CoA:ACP transacylase (MAT)" evidence="5">
    <location>
        <begin position="6"/>
        <end position="310"/>
    </location>
</feature>
<organism evidence="6 7">
    <name type="scientific">Hydrogenoanaerobacterium saccharovorans</name>
    <dbReference type="NCBI Taxonomy" id="474960"/>
    <lineage>
        <taxon>Bacteria</taxon>
        <taxon>Bacillati</taxon>
        <taxon>Bacillota</taxon>
        <taxon>Clostridia</taxon>
        <taxon>Eubacteriales</taxon>
        <taxon>Oscillospiraceae</taxon>
        <taxon>Hydrogenoanaerobacterium</taxon>
    </lineage>
</organism>
<evidence type="ECO:0000256" key="4">
    <source>
        <dbReference type="PIRNR" id="PIRNR000446"/>
    </source>
</evidence>
<evidence type="ECO:0000259" key="5">
    <source>
        <dbReference type="SMART" id="SM00827"/>
    </source>
</evidence>
<dbReference type="NCBIfam" id="TIGR00128">
    <property type="entry name" value="fabD"/>
    <property type="match status" value="1"/>
</dbReference>
<comment type="caution">
    <text evidence="6">The sequence shown here is derived from an EMBL/GenBank/DDBJ whole genome shotgun (WGS) entry which is preliminary data.</text>
</comment>
<name>A0ABS2GQ32_9FIRM</name>
<dbReference type="InterPro" id="IPR016036">
    <property type="entry name" value="Malonyl_transacylase_ACP-bd"/>
</dbReference>